<evidence type="ECO:0000313" key="2">
    <source>
        <dbReference type="EMBL" id="OCA76002.1"/>
    </source>
</evidence>
<keyword evidence="1" id="KW-1133">Transmembrane helix</keyword>
<comment type="caution">
    <text evidence="2">The sequence shown here is derived from an EMBL/GenBank/DDBJ whole genome shotgun (WGS) entry which is preliminary data.</text>
</comment>
<dbReference type="EMBL" id="MAYH01000012">
    <property type="protein sequence ID" value="OCA76002.1"/>
    <property type="molecule type" value="Genomic_DNA"/>
</dbReference>
<sequence>MGNFIEFIFYESNAFFNKVKNYFNFIKILFLISMIFILENRKNRTAICSLSKNKYFCRKLINMRKAFMLLFALASLAVYSQISIPESSEKGIIITQTNQTIHYKKLSYTKGKVTYINSQNGEEEFLYDNSVKGIQEEGKTVVGTKPAENLTEAVKNQETPNFTSKKDIKNYLIQKKDPQYMKGRTLNNIGTGLVVGGAACFVIGGLSNVSKANDNNLKNGDSKGSPIPLIIGFIGAGAGVVFKLVGHSQMKDAMNNYSTADIKKFKPDYYVLNDRNGVGLMMKF</sequence>
<feature type="transmembrane region" description="Helical" evidence="1">
    <location>
        <begin position="226"/>
        <end position="245"/>
    </location>
</feature>
<keyword evidence="1" id="KW-0812">Transmembrane</keyword>
<proteinExistence type="predicted"/>
<accession>A0A1B8ZWN2</accession>
<dbReference type="Proteomes" id="UP000092651">
    <property type="component" value="Unassembled WGS sequence"/>
</dbReference>
<dbReference type="AlphaFoldDB" id="A0A1B8ZWN2"/>
<reference evidence="2 3" key="1">
    <citation type="submission" date="2016-07" db="EMBL/GenBank/DDBJ databases">
        <authorList>
            <person name="Jeong J.-J."/>
            <person name="Kim D.W."/>
            <person name="Sang M.K."/>
            <person name="Choi I.-G."/>
            <person name="Kim K.D."/>
        </authorList>
    </citation>
    <scope>NUCLEOTIDE SEQUENCE [LARGE SCALE GENOMIC DNA]</scope>
    <source>
        <strain evidence="2 3">UTM-3</strain>
    </source>
</reference>
<evidence type="ECO:0000313" key="3">
    <source>
        <dbReference type="Proteomes" id="UP000092651"/>
    </source>
</evidence>
<protein>
    <submittedName>
        <fullName evidence="2">Uncharacterized protein</fullName>
    </submittedName>
</protein>
<feature type="transmembrane region" description="Helical" evidence="1">
    <location>
        <begin position="185"/>
        <end position="206"/>
    </location>
</feature>
<evidence type="ECO:0000256" key="1">
    <source>
        <dbReference type="SAM" id="Phobius"/>
    </source>
</evidence>
<organism evidence="2 3">
    <name type="scientific">Chryseobacterium artocarpi</name>
    <dbReference type="NCBI Taxonomy" id="1414727"/>
    <lineage>
        <taxon>Bacteria</taxon>
        <taxon>Pseudomonadati</taxon>
        <taxon>Bacteroidota</taxon>
        <taxon>Flavobacteriia</taxon>
        <taxon>Flavobacteriales</taxon>
        <taxon>Weeksellaceae</taxon>
        <taxon>Chryseobacterium group</taxon>
        <taxon>Chryseobacterium</taxon>
    </lineage>
</organism>
<keyword evidence="3" id="KW-1185">Reference proteome</keyword>
<keyword evidence="1" id="KW-0472">Membrane</keyword>
<feature type="transmembrane region" description="Helical" evidence="1">
    <location>
        <begin position="22"/>
        <end position="38"/>
    </location>
</feature>
<gene>
    <name evidence="2" type="ORF">BBI01_04720</name>
</gene>
<name>A0A1B8ZWN2_9FLAO</name>